<dbReference type="GO" id="GO:0002091">
    <property type="term" value="P:negative regulation of receptor internalization"/>
    <property type="evidence" value="ECO:0007669"/>
    <property type="project" value="Ensembl"/>
</dbReference>
<dbReference type="GeneTree" id="ENSGT00950000182928"/>
<feature type="coiled-coil region" evidence="9">
    <location>
        <begin position="838"/>
        <end position="867"/>
    </location>
</feature>
<dbReference type="PROSITE" id="PS50088">
    <property type="entry name" value="ANK_REPEAT"/>
    <property type="match status" value="1"/>
</dbReference>
<reference evidence="12" key="2">
    <citation type="submission" date="2025-09" db="UniProtKB">
        <authorList>
            <consortium name="Ensembl"/>
        </authorList>
    </citation>
    <scope>IDENTIFICATION</scope>
</reference>
<name>A0A8C6GV36_MUSSI</name>
<accession>A0A8C6GV36</accession>
<organism evidence="12 13">
    <name type="scientific">Mus spicilegus</name>
    <name type="common">Mound-building mouse</name>
    <dbReference type="NCBI Taxonomy" id="10103"/>
    <lineage>
        <taxon>Eukaryota</taxon>
        <taxon>Metazoa</taxon>
        <taxon>Chordata</taxon>
        <taxon>Craniata</taxon>
        <taxon>Vertebrata</taxon>
        <taxon>Euteleostomi</taxon>
        <taxon>Mammalia</taxon>
        <taxon>Eutheria</taxon>
        <taxon>Euarchontoglires</taxon>
        <taxon>Glires</taxon>
        <taxon>Rodentia</taxon>
        <taxon>Myomorpha</taxon>
        <taxon>Muroidea</taxon>
        <taxon>Muridae</taxon>
        <taxon>Murinae</taxon>
        <taxon>Mus</taxon>
        <taxon>Mus</taxon>
    </lineage>
</organism>
<keyword evidence="8" id="KW-0040">ANK repeat</keyword>
<dbReference type="Gene3D" id="1.25.40.20">
    <property type="entry name" value="Ankyrin repeat-containing domain"/>
    <property type="match status" value="1"/>
</dbReference>
<sequence length="872" mass="96762">MALKRRASTLTYKASDDLRAQNHPVQRFQSLKAHRHNYPVITRVSGASSPGSSSPVKTSSRCPLPKWFLTNRGRQPGEAPAGWFGPACALTPGWRADGRGPIVERTTGRGWAGDESRGACIVDFVRGDLGLLGGPAVPQIVVCRVSRGGGAAERHGARLGPDARSRPPAAARDGTPRALPCSGRFGRQQSVRELSARARARARGARSGRGRAGPRAGPQPGPRPQACRAARSRLGGPCRPLRPALARSPSFSPRSPAGRAGPRDPVGSRLVAGGRSGPGGGLLAMSSARDTSSRFPLHLLVWNNDYEQLEKELRDQNAEALDPRGRTLLHLAVSLGHLESARVLLRHKADVTKENGQGWTVLHEAVSTGDPEMVYTVLQHRDYHNTSMALEGVPELLHKILEAPDFYVQMKWEFTSWVPLVSRICPNDVCRIWKSGAKLRVDITLLGFENMSWIRGRRSFIFKGGDNWAELMEVNHDDRVVTTEHFDLSQEMERLTLDLMKPKSREVERRLTSPVINTSLDTKNVAFERTKSGFWGWRTDKAEAVNGYEAKVYSVNNVSVITRIRTEHLTEEEKKRYKEDRNPLESLLGTVEHQFGAQGDLATECATVNNPTAITPDEYFDEDFDLKDRDIGRPKELTIRTQKFKATLWMCEEFPLSLVEQVIPIIDLMARTSAHFARLRDFIKLDFPPGFPVKIEIPLFHVLNARITFGNVNGCSTADESQGVEGTPAEAVSEATNFEVDQSVFEIPESYHIQDNGRNVHLQDEDYEIMQFAIQQSLLESSRSQDLSGPASNGGVSHTHSYEAQYERAIQESLLTNMEGRCPGGLSESSRFDSDLQLAMELSAKELAEQELRLQEEEAELQQVLQLSLTEK</sequence>
<dbReference type="PROSITE" id="PS50297">
    <property type="entry name" value="ANK_REP_REGION"/>
    <property type="match status" value="1"/>
</dbReference>
<evidence type="ECO:0000313" key="13">
    <source>
        <dbReference type="Proteomes" id="UP000694415"/>
    </source>
</evidence>
<evidence type="ECO:0000256" key="9">
    <source>
        <dbReference type="SAM" id="Coils"/>
    </source>
</evidence>
<feature type="compositionally biased region" description="Basic and acidic residues" evidence="10">
    <location>
        <begin position="152"/>
        <end position="165"/>
    </location>
</feature>
<dbReference type="FunFam" id="1.25.40.20:FF:000057">
    <property type="entry name" value="Ankyrin repeat domain-containing protein 13B"/>
    <property type="match status" value="1"/>
</dbReference>
<dbReference type="Pfam" id="PF11904">
    <property type="entry name" value="ANKRD13_C"/>
    <property type="match status" value="1"/>
</dbReference>
<dbReference type="InterPro" id="IPR036770">
    <property type="entry name" value="Ankyrin_rpt-contain_sf"/>
</dbReference>
<evidence type="ECO:0000313" key="12">
    <source>
        <dbReference type="Ensembl" id="ENSMSIP00000011722.1"/>
    </source>
</evidence>
<dbReference type="PANTHER" id="PTHR12447:SF4">
    <property type="entry name" value="ANKYRIN REPEAT DOMAIN-CONTAINING PROTEIN 13A"/>
    <property type="match status" value="1"/>
</dbReference>
<comment type="subcellular location">
    <subcellularLocation>
        <location evidence="1">Cell membrane</location>
    </subcellularLocation>
    <subcellularLocation>
        <location evidence="2">Late endosome</location>
    </subcellularLocation>
</comment>
<keyword evidence="6" id="KW-0472">Membrane</keyword>
<dbReference type="Ensembl" id="ENSMSIT00000014869.1">
    <property type="protein sequence ID" value="ENSMSIP00000011722.1"/>
    <property type="gene ID" value="ENSMSIG00000010234.1"/>
</dbReference>
<keyword evidence="9" id="KW-0175">Coiled coil</keyword>
<dbReference type="SMART" id="SM00726">
    <property type="entry name" value="UIM"/>
    <property type="match status" value="3"/>
</dbReference>
<feature type="region of interest" description="Disordered" evidence="10">
    <location>
        <begin position="151"/>
        <end position="287"/>
    </location>
</feature>
<keyword evidence="13" id="KW-1185">Reference proteome</keyword>
<evidence type="ECO:0000256" key="8">
    <source>
        <dbReference type="PROSITE-ProRule" id="PRU00023"/>
    </source>
</evidence>
<dbReference type="GO" id="GO:0005886">
    <property type="term" value="C:plasma membrane"/>
    <property type="evidence" value="ECO:0007669"/>
    <property type="project" value="UniProtKB-SubCell"/>
</dbReference>
<dbReference type="GO" id="GO:0005770">
    <property type="term" value="C:late endosome"/>
    <property type="evidence" value="ECO:0007669"/>
    <property type="project" value="UniProtKB-SubCell"/>
</dbReference>
<dbReference type="InterPro" id="IPR055285">
    <property type="entry name" value="ANKRD13_C"/>
</dbReference>
<feature type="domain" description="Ankyrin repeat" evidence="11">
    <location>
        <begin position="440"/>
        <end position="752"/>
    </location>
</feature>
<reference evidence="12" key="1">
    <citation type="submission" date="2025-08" db="UniProtKB">
        <authorList>
            <consortium name="Ensembl"/>
        </authorList>
    </citation>
    <scope>IDENTIFICATION</scope>
</reference>
<evidence type="ECO:0000256" key="1">
    <source>
        <dbReference type="ARBA" id="ARBA00004236"/>
    </source>
</evidence>
<evidence type="ECO:0000256" key="4">
    <source>
        <dbReference type="ARBA" id="ARBA00022737"/>
    </source>
</evidence>
<evidence type="ECO:0000256" key="5">
    <source>
        <dbReference type="ARBA" id="ARBA00022753"/>
    </source>
</evidence>
<proteinExistence type="predicted"/>
<evidence type="ECO:0000256" key="2">
    <source>
        <dbReference type="ARBA" id="ARBA00004603"/>
    </source>
</evidence>
<evidence type="ECO:0000256" key="6">
    <source>
        <dbReference type="ARBA" id="ARBA00023136"/>
    </source>
</evidence>
<dbReference type="AlphaFoldDB" id="A0A8C6GV36"/>
<feature type="compositionally biased region" description="Low complexity" evidence="10">
    <location>
        <begin position="242"/>
        <end position="260"/>
    </location>
</feature>
<feature type="compositionally biased region" description="Basic residues" evidence="10">
    <location>
        <begin position="198"/>
        <end position="209"/>
    </location>
</feature>
<feature type="repeat" description="ANK" evidence="8">
    <location>
        <begin position="324"/>
        <end position="356"/>
    </location>
</feature>
<evidence type="ECO:0000259" key="11">
    <source>
        <dbReference type="Pfam" id="PF11904"/>
    </source>
</evidence>
<evidence type="ECO:0000256" key="7">
    <source>
        <dbReference type="ARBA" id="ARBA00024956"/>
    </source>
</evidence>
<evidence type="ECO:0000256" key="3">
    <source>
        <dbReference type="ARBA" id="ARBA00022475"/>
    </source>
</evidence>
<keyword evidence="5" id="KW-0967">Endosome</keyword>
<dbReference type="Pfam" id="PF12796">
    <property type="entry name" value="Ank_2"/>
    <property type="match status" value="1"/>
</dbReference>
<evidence type="ECO:0000256" key="10">
    <source>
        <dbReference type="SAM" id="MobiDB-lite"/>
    </source>
</evidence>
<dbReference type="PROSITE" id="PS50330">
    <property type="entry name" value="UIM"/>
    <property type="match status" value="2"/>
</dbReference>
<dbReference type="SMART" id="SM00248">
    <property type="entry name" value="ANK"/>
    <property type="match status" value="2"/>
</dbReference>
<dbReference type="GO" id="GO:1905667">
    <property type="term" value="P:negative regulation of protein localization to endosome"/>
    <property type="evidence" value="ECO:0007669"/>
    <property type="project" value="Ensembl"/>
</dbReference>
<dbReference type="Proteomes" id="UP000694415">
    <property type="component" value="Unplaced"/>
</dbReference>
<dbReference type="InterPro" id="IPR021832">
    <property type="entry name" value="ANKRD13"/>
</dbReference>
<comment type="function">
    <text evidence="7">Ubiquitin-binding protein that specifically recognizes and binds 'Lys-63'-linked ubiquitin. Does not bind 'Lys-48'-linked ubiquitin. Positively regulates the internalization of ligand-activated EGFR by binding to the Ub moiety of ubiquitinated EGFR at the cell membrane.</text>
</comment>
<dbReference type="PANTHER" id="PTHR12447">
    <property type="entry name" value="ANKYRIN REPEAT DOMAIN-CONTAINING PROTEIN 13"/>
    <property type="match status" value="1"/>
</dbReference>
<keyword evidence="4" id="KW-0677">Repeat</keyword>
<dbReference type="GO" id="GO:0140036">
    <property type="term" value="F:ubiquitin-modified protein reader activity"/>
    <property type="evidence" value="ECO:0007669"/>
    <property type="project" value="Ensembl"/>
</dbReference>
<protein>
    <recommendedName>
        <fullName evidence="11">Ankyrin repeat domain-containing protein</fullName>
    </recommendedName>
</protein>
<dbReference type="GO" id="GO:0048471">
    <property type="term" value="C:perinuclear region of cytoplasm"/>
    <property type="evidence" value="ECO:0007669"/>
    <property type="project" value="Ensembl"/>
</dbReference>
<dbReference type="InterPro" id="IPR002110">
    <property type="entry name" value="Ankyrin_rpt"/>
</dbReference>
<dbReference type="SUPFAM" id="SSF48403">
    <property type="entry name" value="Ankyrin repeat"/>
    <property type="match status" value="1"/>
</dbReference>
<keyword evidence="3" id="KW-1003">Cell membrane</keyword>
<dbReference type="InterPro" id="IPR003903">
    <property type="entry name" value="UIM_dom"/>
</dbReference>